<dbReference type="InterPro" id="IPR001492">
    <property type="entry name" value="Flagellin"/>
</dbReference>
<accession>A0A2N9M0S8</accession>
<organism evidence="6 7">
    <name type="scientific">Candidatus Sulfuritelmatomonas gaucii</name>
    <dbReference type="NCBI Taxonomy" id="2043161"/>
    <lineage>
        <taxon>Bacteria</taxon>
        <taxon>Pseudomonadati</taxon>
        <taxon>Acidobacteriota</taxon>
        <taxon>Terriglobia</taxon>
        <taxon>Terriglobales</taxon>
        <taxon>Acidobacteriaceae</taxon>
        <taxon>Candidatus Sulfuritelmatomonas</taxon>
    </lineage>
</organism>
<dbReference type="InterPro" id="IPR046358">
    <property type="entry name" value="Flagellin_C"/>
</dbReference>
<dbReference type="PRINTS" id="PR00207">
    <property type="entry name" value="FLAGELLIN"/>
</dbReference>
<dbReference type="Proteomes" id="UP000239735">
    <property type="component" value="Unassembled WGS sequence"/>
</dbReference>
<evidence type="ECO:0000259" key="5">
    <source>
        <dbReference type="Pfam" id="PF00700"/>
    </source>
</evidence>
<dbReference type="InterPro" id="IPR042187">
    <property type="entry name" value="Flagellin_C_sub2"/>
</dbReference>
<evidence type="ECO:0000256" key="2">
    <source>
        <dbReference type="ARBA" id="ARBA00023143"/>
    </source>
</evidence>
<dbReference type="Pfam" id="PF00669">
    <property type="entry name" value="Flagellin_N"/>
    <property type="match status" value="1"/>
</dbReference>
<name>A0A2N9M0S8_9BACT</name>
<keyword evidence="6" id="KW-0969">Cilium</keyword>
<dbReference type="OrthoDB" id="9796789at2"/>
<evidence type="ECO:0000259" key="4">
    <source>
        <dbReference type="Pfam" id="PF00669"/>
    </source>
</evidence>
<dbReference type="PANTHER" id="PTHR42792:SF2">
    <property type="entry name" value="FLAGELLIN"/>
    <property type="match status" value="1"/>
</dbReference>
<dbReference type="Gene3D" id="3.30.70.2120">
    <property type="match status" value="1"/>
</dbReference>
<sequence>MALGVLNNLSAIYAENNLNKTNVSLQTVLQQLSSGSRINSGADDAAGLSLVNGLATNTAALTQSTTNATEGVGLLQVADGAFSQVTSLLDRAVTLATEASNGTLNTSQEEAADQEYQSILSEINNIGTTTTYNQVQVFTGSVNGVDIYTGDSSATGSSIDSIYFGTMSSSTLGDSGGSVQQDTGGEFVDFSIDAAGPPLSLTTAAKTTDVITTGTGFTLSTKNANGTITTQNLVGAAAGTVANLIAAINAAKIPGVTANFTTAGAVRSTSGTVTGGDTGIQLTNTNPNVTIASDGALADAGVGGTVTAQNAVVSTNNAATTTISYKFGANGDASANLAQTDLLSATDAQTALEALNQAVTYVAGQDGYIGAQINTLNSISQVMSTQEENVVSAQNAIQATDYASATSNMSKYEILSQTGIAALAQANQVQQEVTKLLQ</sequence>
<dbReference type="PANTHER" id="PTHR42792">
    <property type="entry name" value="FLAGELLIN"/>
    <property type="match status" value="1"/>
</dbReference>
<keyword evidence="2 3" id="KW-0975">Bacterial flagellum</keyword>
<keyword evidence="6" id="KW-0966">Cell projection</keyword>
<dbReference type="InterPro" id="IPR001029">
    <property type="entry name" value="Flagellin_N"/>
</dbReference>
<keyword evidence="6" id="KW-0282">Flagellum</keyword>
<dbReference type="AlphaFoldDB" id="A0A2N9M0S8"/>
<feature type="domain" description="Flagellin N-terminal" evidence="4">
    <location>
        <begin position="6"/>
        <end position="141"/>
    </location>
</feature>
<dbReference type="SUPFAM" id="SSF64518">
    <property type="entry name" value="Phase 1 flagellin"/>
    <property type="match status" value="1"/>
</dbReference>
<reference evidence="7" key="1">
    <citation type="submission" date="2018-02" db="EMBL/GenBank/DDBJ databases">
        <authorList>
            <person name="Hausmann B."/>
        </authorList>
    </citation>
    <scope>NUCLEOTIDE SEQUENCE [LARGE SCALE GENOMIC DNA]</scope>
    <source>
        <strain evidence="7">Peat soil MAG SbA5</strain>
    </source>
</reference>
<feature type="domain" description="Flagellin C-terminal" evidence="5">
    <location>
        <begin position="352"/>
        <end position="437"/>
    </location>
</feature>
<evidence type="ECO:0000256" key="3">
    <source>
        <dbReference type="RuleBase" id="RU362073"/>
    </source>
</evidence>
<dbReference type="Pfam" id="PF00700">
    <property type="entry name" value="Flagellin_C"/>
    <property type="match status" value="1"/>
</dbReference>
<dbReference type="GO" id="GO:0009288">
    <property type="term" value="C:bacterial-type flagellum"/>
    <property type="evidence" value="ECO:0007669"/>
    <property type="project" value="UniProtKB-SubCell"/>
</dbReference>
<evidence type="ECO:0000313" key="6">
    <source>
        <dbReference type="EMBL" id="SPE29028.1"/>
    </source>
</evidence>
<dbReference type="Gene3D" id="6.10.10.10">
    <property type="entry name" value="Flagellar export chaperone, C-terminal domain"/>
    <property type="match status" value="1"/>
</dbReference>
<dbReference type="Gene3D" id="1.20.1330.10">
    <property type="entry name" value="f41 fragment of flagellin, N-terminal domain"/>
    <property type="match status" value="1"/>
</dbReference>
<dbReference type="EMBL" id="OKRB01000130">
    <property type="protein sequence ID" value="SPE29028.1"/>
    <property type="molecule type" value="Genomic_DNA"/>
</dbReference>
<evidence type="ECO:0000313" key="7">
    <source>
        <dbReference type="Proteomes" id="UP000239735"/>
    </source>
</evidence>
<comment type="similarity">
    <text evidence="1 3">Belongs to the bacterial flagellin family.</text>
</comment>
<gene>
    <name evidence="6" type="primary">hag</name>
    <name evidence="6" type="ORF">SBA5_70118</name>
</gene>
<protein>
    <recommendedName>
        <fullName evidence="3">Flagellin</fullName>
    </recommendedName>
</protein>
<proteinExistence type="inferred from homology"/>
<comment type="subcellular location">
    <subcellularLocation>
        <location evidence="3">Secreted</location>
    </subcellularLocation>
    <subcellularLocation>
        <location evidence="3">Bacterial flagellum</location>
    </subcellularLocation>
</comment>
<dbReference type="GO" id="GO:0005576">
    <property type="term" value="C:extracellular region"/>
    <property type="evidence" value="ECO:0007669"/>
    <property type="project" value="UniProtKB-SubCell"/>
</dbReference>
<evidence type="ECO:0000256" key="1">
    <source>
        <dbReference type="ARBA" id="ARBA00005709"/>
    </source>
</evidence>
<keyword evidence="3" id="KW-0964">Secreted</keyword>
<comment type="function">
    <text evidence="3">Flagellin is the subunit protein which polymerizes to form the filaments of bacterial flagella.</text>
</comment>
<dbReference type="GO" id="GO:0005198">
    <property type="term" value="F:structural molecule activity"/>
    <property type="evidence" value="ECO:0007669"/>
    <property type="project" value="UniProtKB-UniRule"/>
</dbReference>